<sequence length="328" mass="39920">MESKKQEDKYFEQMKEIQIIILSYLENDNETFYQNFIQYYQNQKIQENKQQVKAILYLLEKIAKHHRRSNNFFEKIEKILIFLESSIKQSFSNKDIFNIFKGNKRILLFLIDQKIIIPDSFVARSISNGKYKKRKYPEYFCPEFKEFLNTKVELFENNPDEFQNLRRIGENELPICQIIRKDSLEEFISYIEKHNISLTTHFKPSIFETNSFLLKREPSLIQYSAFFGSYQIFKYLMKRINEEYIEDSYDVKYCNDDLYEEYKENLMWLYSIHGNNPMIMKKLKNEYYKPKNNSFLECYIESIKCHHFDITKSLEKVVTDDIFSYCLK</sequence>
<dbReference type="EMBL" id="JAPFFF010000002">
    <property type="protein sequence ID" value="KAK8896742.1"/>
    <property type="molecule type" value="Genomic_DNA"/>
</dbReference>
<keyword evidence="2" id="KW-1185">Reference proteome</keyword>
<protein>
    <submittedName>
        <fullName evidence="1">Uncharacterized protein</fullName>
    </submittedName>
</protein>
<comment type="caution">
    <text evidence="1">The sequence shown here is derived from an EMBL/GenBank/DDBJ whole genome shotgun (WGS) entry which is preliminary data.</text>
</comment>
<proteinExistence type="predicted"/>
<name>A0ABR2L0M3_9EUKA</name>
<reference evidence="1 2" key="1">
    <citation type="submission" date="2024-04" db="EMBL/GenBank/DDBJ databases">
        <title>Tritrichomonas musculus Genome.</title>
        <authorList>
            <person name="Alves-Ferreira E."/>
            <person name="Grigg M."/>
            <person name="Lorenzi H."/>
            <person name="Galac M."/>
        </authorList>
    </citation>
    <scope>NUCLEOTIDE SEQUENCE [LARGE SCALE GENOMIC DNA]</scope>
    <source>
        <strain evidence="1 2">EAF2021</strain>
    </source>
</reference>
<dbReference type="Proteomes" id="UP001470230">
    <property type="component" value="Unassembled WGS sequence"/>
</dbReference>
<gene>
    <name evidence="1" type="ORF">M9Y10_014659</name>
</gene>
<evidence type="ECO:0000313" key="2">
    <source>
        <dbReference type="Proteomes" id="UP001470230"/>
    </source>
</evidence>
<organism evidence="1 2">
    <name type="scientific">Tritrichomonas musculus</name>
    <dbReference type="NCBI Taxonomy" id="1915356"/>
    <lineage>
        <taxon>Eukaryota</taxon>
        <taxon>Metamonada</taxon>
        <taxon>Parabasalia</taxon>
        <taxon>Tritrichomonadida</taxon>
        <taxon>Tritrichomonadidae</taxon>
        <taxon>Tritrichomonas</taxon>
    </lineage>
</organism>
<evidence type="ECO:0000313" key="1">
    <source>
        <dbReference type="EMBL" id="KAK8896742.1"/>
    </source>
</evidence>
<accession>A0ABR2L0M3</accession>